<gene>
    <name evidence="3" type="ORF">RFN29_24685</name>
</gene>
<evidence type="ECO:0000313" key="3">
    <source>
        <dbReference type="EMBL" id="MDX8494767.1"/>
    </source>
</evidence>
<keyword evidence="2" id="KW-1133">Transmembrane helix</keyword>
<accession>A0ABU4Z9Z1</accession>
<reference evidence="3 4" key="1">
    <citation type="submission" date="2023-08" db="EMBL/GenBank/DDBJ databases">
        <title>Implementing the SeqCode for naming new Mesorhizobium species isolated from Vachellia karroo root nodules.</title>
        <authorList>
            <person name="Van Lill M."/>
        </authorList>
    </citation>
    <scope>NUCLEOTIDE SEQUENCE [LARGE SCALE GENOMIC DNA]</scope>
    <source>
        <strain evidence="3 4">VK22B</strain>
    </source>
</reference>
<dbReference type="Pfam" id="PF06965">
    <property type="entry name" value="Na_H_antiport_1"/>
    <property type="match status" value="1"/>
</dbReference>
<dbReference type="EMBL" id="JAVIJC010000030">
    <property type="protein sequence ID" value="MDX8494767.1"/>
    <property type="molecule type" value="Genomic_DNA"/>
</dbReference>
<feature type="transmembrane region" description="Helical" evidence="2">
    <location>
        <begin position="21"/>
        <end position="42"/>
    </location>
</feature>
<proteinExistence type="predicted"/>
<organism evidence="3 4">
    <name type="scientific">Mesorhizobium captivum</name>
    <dbReference type="NCBI Taxonomy" id="3072319"/>
    <lineage>
        <taxon>Bacteria</taxon>
        <taxon>Pseudomonadati</taxon>
        <taxon>Pseudomonadota</taxon>
        <taxon>Alphaproteobacteria</taxon>
        <taxon>Hyphomicrobiales</taxon>
        <taxon>Phyllobacteriaceae</taxon>
        <taxon>Mesorhizobium</taxon>
    </lineage>
</organism>
<keyword evidence="2" id="KW-0812">Transmembrane</keyword>
<dbReference type="Gene3D" id="1.20.1530.10">
    <property type="entry name" value="Na+/H+ antiporter like domain"/>
    <property type="match status" value="1"/>
</dbReference>
<dbReference type="Proteomes" id="UP001271249">
    <property type="component" value="Unassembled WGS sequence"/>
</dbReference>
<evidence type="ECO:0000313" key="4">
    <source>
        <dbReference type="Proteomes" id="UP001271249"/>
    </source>
</evidence>
<evidence type="ECO:0000256" key="1">
    <source>
        <dbReference type="ARBA" id="ARBA00015550"/>
    </source>
</evidence>
<protein>
    <recommendedName>
        <fullName evidence="1">Putative Na(+)/H(+) antiporter NhaA homolog</fullName>
    </recommendedName>
</protein>
<keyword evidence="2" id="KW-0472">Membrane</keyword>
<keyword evidence="4" id="KW-1185">Reference proteome</keyword>
<sequence length="141" mass="14787">MIAVRTGIAEKPGAYSWRQHAGAGPLAGIRFTMSLFIAGQAFPSTSEFAAAKTTILVASVSAGTIGTIILWNAKSSSEAYKHARAPGASSVSGRTATDCGFAVRITEAILHDVKTTKAACASWRTAQIAIKQRFRSNDQGN</sequence>
<name>A0ABU4Z9Z1_9HYPH</name>
<evidence type="ECO:0000256" key="2">
    <source>
        <dbReference type="SAM" id="Phobius"/>
    </source>
</evidence>
<dbReference type="InterPro" id="IPR004670">
    <property type="entry name" value="NhaA"/>
</dbReference>
<dbReference type="InterPro" id="IPR023171">
    <property type="entry name" value="Na/H_antiporter_dom_sf"/>
</dbReference>
<comment type="caution">
    <text evidence="3">The sequence shown here is derived from an EMBL/GenBank/DDBJ whole genome shotgun (WGS) entry which is preliminary data.</text>
</comment>
<dbReference type="RefSeq" id="WP_320228563.1">
    <property type="nucleotide sequence ID" value="NZ_JAVIJC010000030.1"/>
</dbReference>
<feature type="transmembrane region" description="Helical" evidence="2">
    <location>
        <begin position="48"/>
        <end position="71"/>
    </location>
</feature>